<keyword evidence="3" id="KW-1185">Reference proteome</keyword>
<dbReference type="SUPFAM" id="SSF109854">
    <property type="entry name" value="DinB/YfiT-like putative metalloenzymes"/>
    <property type="match status" value="1"/>
</dbReference>
<dbReference type="EMBL" id="CP036269">
    <property type="protein sequence ID" value="QDT41929.1"/>
    <property type="molecule type" value="Genomic_DNA"/>
</dbReference>
<evidence type="ECO:0000313" key="3">
    <source>
        <dbReference type="Proteomes" id="UP000317171"/>
    </source>
</evidence>
<dbReference type="InterPro" id="IPR024775">
    <property type="entry name" value="DinB-like"/>
</dbReference>
<dbReference type="Gene3D" id="1.20.120.450">
    <property type="entry name" value="dinb family like domain"/>
    <property type="match status" value="1"/>
</dbReference>
<dbReference type="OrthoDB" id="267642at2"/>
<accession>A0A517RDI0</accession>
<sequence length="166" mass="18629">MNTLDFIKMGLEASRNLTLGLLDDMQDAPLTQPTSKGGNHPLWILGHLTYSEANLVNHVILGNENPLIDWKEMFGSEREPVIDANSYLPWDQVRQTFDEVRAQTMQVLDGFSDDDLDLPSKNCPPGREQFLGTVAGCLLVLMLHPTMHRGQVADARRMADRKPLFA</sequence>
<evidence type="ECO:0000259" key="1">
    <source>
        <dbReference type="Pfam" id="PF12867"/>
    </source>
</evidence>
<proteinExistence type="predicted"/>
<dbReference type="InterPro" id="IPR034660">
    <property type="entry name" value="DinB/YfiT-like"/>
</dbReference>
<name>A0A517RDI0_9PLAN</name>
<dbReference type="Proteomes" id="UP000317171">
    <property type="component" value="Chromosome"/>
</dbReference>
<reference evidence="2 3" key="1">
    <citation type="submission" date="2019-02" db="EMBL/GenBank/DDBJ databases">
        <title>Deep-cultivation of Planctomycetes and their phenomic and genomic characterization uncovers novel biology.</title>
        <authorList>
            <person name="Wiegand S."/>
            <person name="Jogler M."/>
            <person name="Boedeker C."/>
            <person name="Pinto D."/>
            <person name="Vollmers J."/>
            <person name="Rivas-Marin E."/>
            <person name="Kohn T."/>
            <person name="Peeters S.H."/>
            <person name="Heuer A."/>
            <person name="Rast P."/>
            <person name="Oberbeckmann S."/>
            <person name="Bunk B."/>
            <person name="Jeske O."/>
            <person name="Meyerdierks A."/>
            <person name="Storesund J.E."/>
            <person name="Kallscheuer N."/>
            <person name="Luecker S."/>
            <person name="Lage O.M."/>
            <person name="Pohl T."/>
            <person name="Merkel B.J."/>
            <person name="Hornburger P."/>
            <person name="Mueller R.-W."/>
            <person name="Bruemmer F."/>
            <person name="Labrenz M."/>
            <person name="Spormann A.M."/>
            <person name="Op den Camp H."/>
            <person name="Overmann J."/>
            <person name="Amann R."/>
            <person name="Jetten M.S.M."/>
            <person name="Mascher T."/>
            <person name="Medema M.H."/>
            <person name="Devos D.P."/>
            <person name="Kaster A.-K."/>
            <person name="Ovreas L."/>
            <person name="Rohde M."/>
            <person name="Galperin M.Y."/>
            <person name="Jogler C."/>
        </authorList>
    </citation>
    <scope>NUCLEOTIDE SEQUENCE [LARGE SCALE GENOMIC DNA]</scope>
    <source>
        <strain evidence="2 3">Pan241w</strain>
    </source>
</reference>
<gene>
    <name evidence="2" type="ORF">Pan241w_20090</name>
</gene>
<protein>
    <submittedName>
        <fullName evidence="2">DinB superfamily protein</fullName>
    </submittedName>
</protein>
<dbReference type="KEGG" id="gaz:Pan241w_20090"/>
<dbReference type="RefSeq" id="WP_145214299.1">
    <property type="nucleotide sequence ID" value="NZ_CP036269.1"/>
</dbReference>
<evidence type="ECO:0000313" key="2">
    <source>
        <dbReference type="EMBL" id="QDT41929.1"/>
    </source>
</evidence>
<dbReference type="Pfam" id="PF12867">
    <property type="entry name" value="DinB_2"/>
    <property type="match status" value="1"/>
</dbReference>
<feature type="domain" description="DinB-like" evidence="1">
    <location>
        <begin position="11"/>
        <end position="152"/>
    </location>
</feature>
<dbReference type="AlphaFoldDB" id="A0A517RDI0"/>
<organism evidence="2 3">
    <name type="scientific">Gimesia alba</name>
    <dbReference type="NCBI Taxonomy" id="2527973"/>
    <lineage>
        <taxon>Bacteria</taxon>
        <taxon>Pseudomonadati</taxon>
        <taxon>Planctomycetota</taxon>
        <taxon>Planctomycetia</taxon>
        <taxon>Planctomycetales</taxon>
        <taxon>Planctomycetaceae</taxon>
        <taxon>Gimesia</taxon>
    </lineage>
</organism>